<dbReference type="EMBL" id="JADGKB010000001">
    <property type="protein sequence ID" value="KAJ3262610.1"/>
    <property type="molecule type" value="Genomic_DNA"/>
</dbReference>
<dbReference type="Pfam" id="PF10191">
    <property type="entry name" value="COG7"/>
    <property type="match status" value="2"/>
</dbReference>
<dbReference type="Proteomes" id="UP001210925">
    <property type="component" value="Unassembled WGS sequence"/>
</dbReference>
<dbReference type="InterPro" id="IPR019335">
    <property type="entry name" value="COG7"/>
</dbReference>
<keyword evidence="10" id="KW-1185">Reference proteome</keyword>
<dbReference type="GO" id="GO:0007030">
    <property type="term" value="P:Golgi organization"/>
    <property type="evidence" value="ECO:0007669"/>
    <property type="project" value="TreeGrafter"/>
</dbReference>
<evidence type="ECO:0000256" key="3">
    <source>
        <dbReference type="ARBA" id="ARBA00020984"/>
    </source>
</evidence>
<proteinExistence type="inferred from homology"/>
<keyword evidence="7" id="KW-0472">Membrane</keyword>
<sequence>MKKFELSQKLEMLTSSTVTEIPNLLKALEQQKEQIDACKTLIEASKKKIVTEHHKSALFDVLLQMDKVLERMNQTKSCLKDADNWNTVEAEMEALFVSKDLDKAASRLIEAEKSLDLLQNSSNFGDRNAILISLKERFFEILKAGISTCVEDGNYQDLQKYSSYFEKLGKQDDVVDLYYEIKSSTIKDLWKDGADAVYFMKALFPVLTEASAFLSVKNDDIKIERLLFKVFSCLNPSIEDVLGKLDSPNQIVQITDIYRACVEFGVPYSSKSQSEDSWSYLLYHPFVAYQKKFKQLEERFLNLKMKSIINSPQDISKINQIFPILDSSVTRFQTFTYGYANFSLTKMYDSLLVSLMEQLFVKTAPTISNSTFQDGWEEKPFILQLTDSKELEFHGYIDTVKKLVQFYTTLDQFITSIASISPKILDEVECRAVVPFIKMIGKTKIEPAKPESLYRCLNLISFWQNKVVNFLVQDALILFDQIPQMAVWKKSKNDNDKFQFSLSPLPYITSIGEYLLAIPQKFDSYFSEPWINFGLKNLQELSPQDIESDNGDDEELYHLWISSAVRTIEVRLVSNVIKIKELTVSGKRQLLADIQYLRNVMSALEIEPLSQTSNLIELLKLESLPSLTGEPTPEAKWFSTAFKI</sequence>
<dbReference type="GO" id="GO:0006890">
    <property type="term" value="P:retrograde vesicle-mediated transport, Golgi to endoplasmic reticulum"/>
    <property type="evidence" value="ECO:0007669"/>
    <property type="project" value="TreeGrafter"/>
</dbReference>
<dbReference type="GO" id="GO:0017119">
    <property type="term" value="C:Golgi transport complex"/>
    <property type="evidence" value="ECO:0007669"/>
    <property type="project" value="InterPro"/>
</dbReference>
<comment type="subcellular location">
    <subcellularLocation>
        <location evidence="1">Golgi apparatus membrane</location>
        <topology evidence="1">Peripheral membrane protein</topology>
    </subcellularLocation>
</comment>
<reference evidence="9" key="1">
    <citation type="submission" date="2020-05" db="EMBL/GenBank/DDBJ databases">
        <title>Phylogenomic resolution of chytrid fungi.</title>
        <authorList>
            <person name="Stajich J.E."/>
            <person name="Amses K."/>
            <person name="Simmons R."/>
            <person name="Seto K."/>
            <person name="Myers J."/>
            <person name="Bonds A."/>
            <person name="Quandt C.A."/>
            <person name="Barry K."/>
            <person name="Liu P."/>
            <person name="Grigoriev I."/>
            <person name="Longcore J.E."/>
            <person name="James T.Y."/>
        </authorList>
    </citation>
    <scope>NUCLEOTIDE SEQUENCE</scope>
    <source>
        <strain evidence="9">PLAUS21</strain>
    </source>
</reference>
<dbReference type="PANTHER" id="PTHR21443:SF0">
    <property type="entry name" value="CONSERVED OLIGOMERIC GOLGI COMPLEX SUBUNIT 7"/>
    <property type="match status" value="1"/>
</dbReference>
<organism evidence="9 10">
    <name type="scientific">Boothiomyces macroporosus</name>
    <dbReference type="NCBI Taxonomy" id="261099"/>
    <lineage>
        <taxon>Eukaryota</taxon>
        <taxon>Fungi</taxon>
        <taxon>Fungi incertae sedis</taxon>
        <taxon>Chytridiomycota</taxon>
        <taxon>Chytridiomycota incertae sedis</taxon>
        <taxon>Chytridiomycetes</taxon>
        <taxon>Rhizophydiales</taxon>
        <taxon>Terramycetaceae</taxon>
        <taxon>Boothiomyces</taxon>
    </lineage>
</organism>
<evidence type="ECO:0000256" key="1">
    <source>
        <dbReference type="ARBA" id="ARBA00004395"/>
    </source>
</evidence>
<dbReference type="GO" id="GO:0006886">
    <property type="term" value="P:intracellular protein transport"/>
    <property type="evidence" value="ECO:0007669"/>
    <property type="project" value="InterPro"/>
</dbReference>
<gene>
    <name evidence="9" type="primary">COG7</name>
    <name evidence="9" type="ORF">HK103_000139</name>
</gene>
<name>A0AAD5UN22_9FUNG</name>
<evidence type="ECO:0000256" key="7">
    <source>
        <dbReference type="ARBA" id="ARBA00023136"/>
    </source>
</evidence>
<evidence type="ECO:0000256" key="5">
    <source>
        <dbReference type="ARBA" id="ARBA00022927"/>
    </source>
</evidence>
<keyword evidence="6" id="KW-0333">Golgi apparatus</keyword>
<evidence type="ECO:0000256" key="8">
    <source>
        <dbReference type="ARBA" id="ARBA00031345"/>
    </source>
</evidence>
<dbReference type="GO" id="GO:0000139">
    <property type="term" value="C:Golgi membrane"/>
    <property type="evidence" value="ECO:0007669"/>
    <property type="project" value="UniProtKB-SubCell"/>
</dbReference>
<keyword evidence="4" id="KW-0813">Transport</keyword>
<evidence type="ECO:0000256" key="6">
    <source>
        <dbReference type="ARBA" id="ARBA00023034"/>
    </source>
</evidence>
<comment type="similarity">
    <text evidence="2">Belongs to the COG7 family.</text>
</comment>
<evidence type="ECO:0000313" key="9">
    <source>
        <dbReference type="EMBL" id="KAJ3262610.1"/>
    </source>
</evidence>
<evidence type="ECO:0000313" key="10">
    <source>
        <dbReference type="Proteomes" id="UP001210925"/>
    </source>
</evidence>
<evidence type="ECO:0000256" key="4">
    <source>
        <dbReference type="ARBA" id="ARBA00022448"/>
    </source>
</evidence>
<protein>
    <recommendedName>
        <fullName evidence="3">Conserved oligomeric Golgi complex subunit 7</fullName>
    </recommendedName>
    <alternativeName>
        <fullName evidence="8">Component of oligomeric Golgi complex 7</fullName>
    </alternativeName>
</protein>
<dbReference type="PANTHER" id="PTHR21443">
    <property type="entry name" value="CONSERVED OLIGOMERIC GOLGI COMPLEX COMPONENT 7"/>
    <property type="match status" value="1"/>
</dbReference>
<evidence type="ECO:0000256" key="2">
    <source>
        <dbReference type="ARBA" id="ARBA00005831"/>
    </source>
</evidence>
<keyword evidence="5" id="KW-0653">Protein transport</keyword>
<accession>A0AAD5UN22</accession>
<comment type="caution">
    <text evidence="9">The sequence shown here is derived from an EMBL/GenBank/DDBJ whole genome shotgun (WGS) entry which is preliminary data.</text>
</comment>
<dbReference type="AlphaFoldDB" id="A0AAD5UN22"/>